<keyword evidence="2" id="KW-1185">Reference proteome</keyword>
<feature type="non-terminal residue" evidence="1">
    <location>
        <position position="1"/>
    </location>
</feature>
<proteinExistence type="predicted"/>
<protein>
    <submittedName>
        <fullName evidence="1">Uncharacterized protein</fullName>
    </submittedName>
</protein>
<dbReference type="AlphaFoldDB" id="A0A812MA81"/>
<accession>A0A812MA81</accession>
<name>A0A812MA81_SYMPI</name>
<sequence>MREAGYPSARLDLLYSTPESGSSMDINTSSGVALAIAVLLRCKGDGFLAHFGTKCSSWTRVNVGTSGRSACSSIGVTMHNSVSEANKMCSRTILLILLAVSLNGTFLLEQPAGSLMEFYPRFRWMLQQLVNMGGDEAVTKVSWWMRNYGGPTAKPHYLYSNSKHAAKLQNGKLQRPVDPTPSNTCEHYINKNGKRCWVGTKKLKQTERKPQLVNLCVACLLRRAPFICSLTEPREYPPKFALKLVSLFNELVDEKAGVPSLPDPLPSISEMCDSATFADMWEEAGMGEVVAYLRGGKGLGLIAEHRSLFPE</sequence>
<dbReference type="Proteomes" id="UP000649617">
    <property type="component" value="Unassembled WGS sequence"/>
</dbReference>
<organism evidence="1 2">
    <name type="scientific">Symbiodinium pilosum</name>
    <name type="common">Dinoflagellate</name>
    <dbReference type="NCBI Taxonomy" id="2952"/>
    <lineage>
        <taxon>Eukaryota</taxon>
        <taxon>Sar</taxon>
        <taxon>Alveolata</taxon>
        <taxon>Dinophyceae</taxon>
        <taxon>Suessiales</taxon>
        <taxon>Symbiodiniaceae</taxon>
        <taxon>Symbiodinium</taxon>
    </lineage>
</organism>
<evidence type="ECO:0000313" key="1">
    <source>
        <dbReference type="EMBL" id="CAE7254833.1"/>
    </source>
</evidence>
<evidence type="ECO:0000313" key="2">
    <source>
        <dbReference type="Proteomes" id="UP000649617"/>
    </source>
</evidence>
<dbReference type="EMBL" id="CAJNIZ010007058">
    <property type="protein sequence ID" value="CAE7254833.1"/>
    <property type="molecule type" value="Genomic_DNA"/>
</dbReference>
<gene>
    <name evidence="1" type="ORF">SPIL2461_LOCUS5084</name>
</gene>
<dbReference type="OrthoDB" id="410769at2759"/>
<reference evidence="1" key="1">
    <citation type="submission" date="2021-02" db="EMBL/GenBank/DDBJ databases">
        <authorList>
            <person name="Dougan E. K."/>
            <person name="Rhodes N."/>
            <person name="Thang M."/>
            <person name="Chan C."/>
        </authorList>
    </citation>
    <scope>NUCLEOTIDE SEQUENCE</scope>
</reference>
<comment type="caution">
    <text evidence="1">The sequence shown here is derived from an EMBL/GenBank/DDBJ whole genome shotgun (WGS) entry which is preliminary data.</text>
</comment>